<protein>
    <submittedName>
        <fullName evidence="2">Uncharacterized protein</fullName>
    </submittedName>
</protein>
<dbReference type="Proteomes" id="UP000664940">
    <property type="component" value="Unassembled WGS sequence"/>
</dbReference>
<sequence length="145" mass="14889">MQGDGCFHPTSPPRQHRLWLGCAEKREEPGCALTLTWAPLRACMHVGARPSPAVGWLVPGCMASREACASPETRRLTPPCCLGPPVLQAGPDCRRTGASSEPALCPCGGTKVAGHGGGAGRPVSAPSPHAPARGGRGRVALVTRG</sequence>
<organism evidence="2 3">
    <name type="scientific">Phyllostomus discolor</name>
    <name type="common">pale spear-nosed bat</name>
    <dbReference type="NCBI Taxonomy" id="89673"/>
    <lineage>
        <taxon>Eukaryota</taxon>
        <taxon>Metazoa</taxon>
        <taxon>Chordata</taxon>
        <taxon>Craniata</taxon>
        <taxon>Vertebrata</taxon>
        <taxon>Euteleostomi</taxon>
        <taxon>Mammalia</taxon>
        <taxon>Eutheria</taxon>
        <taxon>Laurasiatheria</taxon>
        <taxon>Chiroptera</taxon>
        <taxon>Yangochiroptera</taxon>
        <taxon>Phyllostomidae</taxon>
        <taxon>Phyllostominae</taxon>
        <taxon>Phyllostomus</taxon>
    </lineage>
</organism>
<proteinExistence type="predicted"/>
<accession>A0A834B6H6</accession>
<gene>
    <name evidence="2" type="ORF">HJG60_009663</name>
</gene>
<name>A0A834B6H6_9CHIR</name>
<evidence type="ECO:0000256" key="1">
    <source>
        <dbReference type="SAM" id="MobiDB-lite"/>
    </source>
</evidence>
<feature type="region of interest" description="Disordered" evidence="1">
    <location>
        <begin position="115"/>
        <end position="145"/>
    </location>
</feature>
<comment type="caution">
    <text evidence="2">The sequence shown here is derived from an EMBL/GenBank/DDBJ whole genome shotgun (WGS) entry which is preliminary data.</text>
</comment>
<reference evidence="2 3" key="1">
    <citation type="journal article" date="2020" name="Nature">
        <title>Six reference-quality genomes reveal evolution of bat adaptations.</title>
        <authorList>
            <person name="Jebb D."/>
            <person name="Huang Z."/>
            <person name="Pippel M."/>
            <person name="Hughes G.M."/>
            <person name="Lavrichenko K."/>
            <person name="Devanna P."/>
            <person name="Winkler S."/>
            <person name="Jermiin L.S."/>
            <person name="Skirmuntt E.C."/>
            <person name="Katzourakis A."/>
            <person name="Burkitt-Gray L."/>
            <person name="Ray D.A."/>
            <person name="Sullivan K.A.M."/>
            <person name="Roscito J.G."/>
            <person name="Kirilenko B.M."/>
            <person name="Davalos L.M."/>
            <person name="Corthals A.P."/>
            <person name="Power M.L."/>
            <person name="Jones G."/>
            <person name="Ransome R.D."/>
            <person name="Dechmann D.K.N."/>
            <person name="Locatelli A.G."/>
            <person name="Puechmaille S.J."/>
            <person name="Fedrigo O."/>
            <person name="Jarvis E.D."/>
            <person name="Hiller M."/>
            <person name="Vernes S.C."/>
            <person name="Myers E.W."/>
            <person name="Teeling E.C."/>
        </authorList>
    </citation>
    <scope>NUCLEOTIDE SEQUENCE [LARGE SCALE GENOMIC DNA]</scope>
    <source>
        <strain evidence="2">Bat1K_MPI-CBG_1</strain>
    </source>
</reference>
<dbReference type="EMBL" id="JABVXQ010000002">
    <property type="protein sequence ID" value="KAF6125115.1"/>
    <property type="molecule type" value="Genomic_DNA"/>
</dbReference>
<evidence type="ECO:0000313" key="3">
    <source>
        <dbReference type="Proteomes" id="UP000664940"/>
    </source>
</evidence>
<dbReference type="AlphaFoldDB" id="A0A834B6H6"/>
<evidence type="ECO:0000313" key="2">
    <source>
        <dbReference type="EMBL" id="KAF6125115.1"/>
    </source>
</evidence>